<accession>A0A7X0D534</accession>
<dbReference type="AlphaFoldDB" id="A0A7X0D534"/>
<reference evidence="3 4" key="1">
    <citation type="submission" date="2020-08" db="EMBL/GenBank/DDBJ databases">
        <title>Sequencing the genomes of 1000 actinobacteria strains.</title>
        <authorList>
            <person name="Klenk H.-P."/>
        </authorList>
    </citation>
    <scope>NUCLEOTIDE SEQUENCE [LARGE SCALE GENOMIC DNA]</scope>
    <source>
        <strain evidence="3 4">DSM 46659</strain>
    </source>
</reference>
<evidence type="ECO:0000313" key="3">
    <source>
        <dbReference type="EMBL" id="MBB6171962.1"/>
    </source>
</evidence>
<evidence type="ECO:0000256" key="2">
    <source>
        <dbReference type="SAM" id="SignalP"/>
    </source>
</evidence>
<dbReference type="EMBL" id="JACHDS010000001">
    <property type="protein sequence ID" value="MBB6171962.1"/>
    <property type="molecule type" value="Genomic_DNA"/>
</dbReference>
<keyword evidence="2" id="KW-0732">Signal</keyword>
<sequence>MQEEREGVTPRRPARTARAGRRLGLAALLLLATACSAESAPTDASPPSAPPEEPLVPLAEASDMPSPPSLRAAAPDGGEVTVDAIVAFWAAAGTDASIEPPTTLEWVDVRADGEAVTLSIGAPAEPSRIEVRASPDVDAEGLPEEERQISAVCAPQSRAADDATCVHRLSKDGDRERIEVRIEPDVVADAPYLIVYGEWAVVDEAGPGDGDDGADGVHENSASWAVKVV</sequence>
<feature type="compositionally biased region" description="Low complexity" evidence="1">
    <location>
        <begin position="36"/>
        <end position="46"/>
    </location>
</feature>
<dbReference type="PROSITE" id="PS51257">
    <property type="entry name" value="PROKAR_LIPOPROTEIN"/>
    <property type="match status" value="1"/>
</dbReference>
<evidence type="ECO:0000256" key="1">
    <source>
        <dbReference type="SAM" id="MobiDB-lite"/>
    </source>
</evidence>
<feature type="signal peptide" evidence="2">
    <location>
        <begin position="1"/>
        <end position="39"/>
    </location>
</feature>
<evidence type="ECO:0000313" key="4">
    <source>
        <dbReference type="Proteomes" id="UP000546642"/>
    </source>
</evidence>
<proteinExistence type="predicted"/>
<keyword evidence="4" id="KW-1185">Reference proteome</keyword>
<dbReference type="RefSeq" id="WP_184075289.1">
    <property type="nucleotide sequence ID" value="NZ_JACHDS010000001.1"/>
</dbReference>
<feature type="chain" id="PRO_5031456191" description="Lipoprotein" evidence="2">
    <location>
        <begin position="40"/>
        <end position="229"/>
    </location>
</feature>
<feature type="region of interest" description="Disordered" evidence="1">
    <location>
        <begin position="36"/>
        <end position="75"/>
    </location>
</feature>
<protein>
    <recommendedName>
        <fullName evidence="5">Lipoprotein</fullName>
    </recommendedName>
</protein>
<evidence type="ECO:0008006" key="5">
    <source>
        <dbReference type="Google" id="ProtNLM"/>
    </source>
</evidence>
<dbReference type="Proteomes" id="UP000546642">
    <property type="component" value="Unassembled WGS sequence"/>
</dbReference>
<gene>
    <name evidence="3" type="ORF">HNR23_002022</name>
</gene>
<organism evidence="3 4">
    <name type="scientific">Nocardiopsis mwathae</name>
    <dbReference type="NCBI Taxonomy" id="1472723"/>
    <lineage>
        <taxon>Bacteria</taxon>
        <taxon>Bacillati</taxon>
        <taxon>Actinomycetota</taxon>
        <taxon>Actinomycetes</taxon>
        <taxon>Streptosporangiales</taxon>
        <taxon>Nocardiopsidaceae</taxon>
        <taxon>Nocardiopsis</taxon>
    </lineage>
</organism>
<name>A0A7X0D534_9ACTN</name>
<comment type="caution">
    <text evidence="3">The sequence shown here is derived from an EMBL/GenBank/DDBJ whole genome shotgun (WGS) entry which is preliminary data.</text>
</comment>